<dbReference type="PROSITE" id="PS00198">
    <property type="entry name" value="4FE4S_FER_1"/>
    <property type="match status" value="1"/>
</dbReference>
<evidence type="ECO:0000313" key="9">
    <source>
        <dbReference type="Proteomes" id="UP000639006"/>
    </source>
</evidence>
<keyword evidence="2" id="KW-0004">4Fe-4S</keyword>
<dbReference type="AlphaFoldDB" id="A0A811T5K9"/>
<dbReference type="PANTHER" id="PTHR43255">
    <property type="entry name" value="IRON-SULFUR-BINDING OXIDOREDUCTASE FADF-RELATED-RELATED"/>
    <property type="match status" value="1"/>
</dbReference>
<dbReference type="Gene3D" id="1.10.1060.10">
    <property type="entry name" value="Alpha-helical ferredoxin"/>
    <property type="match status" value="1"/>
</dbReference>
<dbReference type="SUPFAM" id="SSF46548">
    <property type="entry name" value="alpha-helical ferredoxin"/>
    <property type="match status" value="1"/>
</dbReference>
<dbReference type="EMBL" id="CAJHIQ010000001">
    <property type="protein sequence ID" value="CAD6490853.1"/>
    <property type="molecule type" value="Genomic_DNA"/>
</dbReference>
<dbReference type="InterPro" id="IPR051460">
    <property type="entry name" value="HdrC_iron-sulfur_subunit"/>
</dbReference>
<dbReference type="Proteomes" id="UP000639006">
    <property type="component" value="Unassembled WGS sequence"/>
</dbReference>
<accession>A0A811T5K9</accession>
<dbReference type="Pfam" id="PF13183">
    <property type="entry name" value="Fer4_8"/>
    <property type="match status" value="1"/>
</dbReference>
<feature type="domain" description="4Fe-4S ferredoxin-type" evidence="7">
    <location>
        <begin position="11"/>
        <end position="42"/>
    </location>
</feature>
<reference evidence="8" key="1">
    <citation type="submission" date="2020-10" db="EMBL/GenBank/DDBJ databases">
        <authorList>
            <person name="Hahn C.J."/>
            <person name="Laso-Perez R."/>
            <person name="Vulcano F."/>
            <person name="Vaziourakis K.-M."/>
            <person name="Stokke R."/>
            <person name="Steen I.H."/>
            <person name="Teske A."/>
            <person name="Boetius A."/>
            <person name="Liebeke M."/>
            <person name="Amann R."/>
            <person name="Knittel K."/>
        </authorList>
    </citation>
    <scope>NUCLEOTIDE SEQUENCE</scope>
    <source>
        <strain evidence="8">Gfbio:e3339647-f889-4370-9287-4fb5cb688e4c:AG392M11_GoMArc1</strain>
    </source>
</reference>
<dbReference type="InterPro" id="IPR017896">
    <property type="entry name" value="4Fe4S_Fe-S-bd"/>
</dbReference>
<comment type="similarity">
    <text evidence="1">Belongs to the HdrC family.</text>
</comment>
<evidence type="ECO:0000259" key="7">
    <source>
        <dbReference type="PROSITE" id="PS51379"/>
    </source>
</evidence>
<organism evidence="8 9">
    <name type="scientific">Candidatus Argoarchaeum ethanivorans</name>
    <dbReference type="NCBI Taxonomy" id="2608793"/>
    <lineage>
        <taxon>Archaea</taxon>
        <taxon>Methanobacteriati</taxon>
        <taxon>Methanobacteriota</taxon>
        <taxon>Stenosarchaea group</taxon>
        <taxon>Methanomicrobia</taxon>
        <taxon>Methanosarcinales</taxon>
        <taxon>Methanosarcinales incertae sedis</taxon>
        <taxon>GOM Arc I cluster</taxon>
        <taxon>Candidatus Argoarchaeum</taxon>
    </lineage>
</organism>
<evidence type="ECO:0000256" key="6">
    <source>
        <dbReference type="ARBA" id="ARBA00023014"/>
    </source>
</evidence>
<evidence type="ECO:0000256" key="4">
    <source>
        <dbReference type="ARBA" id="ARBA00023002"/>
    </source>
</evidence>
<dbReference type="GO" id="GO:0051539">
    <property type="term" value="F:4 iron, 4 sulfur cluster binding"/>
    <property type="evidence" value="ECO:0007669"/>
    <property type="project" value="UniProtKB-KW"/>
</dbReference>
<name>A0A811T5K9_9EURY</name>
<dbReference type="Pfam" id="PF02754">
    <property type="entry name" value="CCG"/>
    <property type="match status" value="2"/>
</dbReference>
<sequence>MKPSMTSERFTAVQLMELDACTRCNECLNWCPVYEEINTGQFTPAEIPEGHTLTEQEAFAYSPRNRIIKLKDFINKGYGWRARLFGPRNIPEEDILNFKDQLYHCTTCGACGTVCEAGINTVEIWESARANMVINERGPYGKQSGFMDLLKSYNVFAADQKDRLCWIPEDIHVEDTAEVGYFTGCTAAYRMQKVGVATVRVLDALGIPFTMLGEEEWCCASVAVRTGQLGIAKEFVDHNVNAAKKKGIKKMVYACAGCHRTSIIDWPKFYEGGELPFKVYALSEYLCELMDEGKLKPEDFKFKNSLDKVVTFHDSCHTGRHVGIYEQPRRILELIPGIKLVEMERNRSYQRCCGAGGGIKAGVSDLALKLAQERVRDAEEVGAEMITCTCPFCRRNIMDGINAMDTKVVFEDEMVLLAEAMGLDLTVPQNPYTDKNM</sequence>
<dbReference type="GO" id="GO:0046872">
    <property type="term" value="F:metal ion binding"/>
    <property type="evidence" value="ECO:0007669"/>
    <property type="project" value="UniProtKB-KW"/>
</dbReference>
<evidence type="ECO:0000256" key="1">
    <source>
        <dbReference type="ARBA" id="ARBA00007097"/>
    </source>
</evidence>
<dbReference type="GO" id="GO:0005886">
    <property type="term" value="C:plasma membrane"/>
    <property type="evidence" value="ECO:0007669"/>
    <property type="project" value="TreeGrafter"/>
</dbReference>
<dbReference type="GO" id="GO:0051912">
    <property type="term" value="F:CoB--CoM heterodisulfide reductase activity"/>
    <property type="evidence" value="ECO:0007669"/>
    <property type="project" value="UniProtKB-EC"/>
</dbReference>
<keyword evidence="5" id="KW-0408">Iron</keyword>
<dbReference type="InterPro" id="IPR009051">
    <property type="entry name" value="Helical_ferredxn"/>
</dbReference>
<dbReference type="PROSITE" id="PS51379">
    <property type="entry name" value="4FE4S_FER_2"/>
    <property type="match status" value="1"/>
</dbReference>
<dbReference type="EC" id="1.8.98.1" evidence="8"/>
<proteinExistence type="inferred from homology"/>
<dbReference type="InterPro" id="IPR017900">
    <property type="entry name" value="4Fe4S_Fe_S_CS"/>
</dbReference>
<keyword evidence="6" id="KW-0411">Iron-sulfur</keyword>
<dbReference type="PANTHER" id="PTHR43255:SF1">
    <property type="entry name" value="IRON-SULFUR-BINDING OXIDOREDUCTASE FADF-RELATED"/>
    <property type="match status" value="1"/>
</dbReference>
<evidence type="ECO:0000256" key="3">
    <source>
        <dbReference type="ARBA" id="ARBA00022723"/>
    </source>
</evidence>
<keyword evidence="3" id="KW-0479">Metal-binding</keyword>
<evidence type="ECO:0000256" key="5">
    <source>
        <dbReference type="ARBA" id="ARBA00023004"/>
    </source>
</evidence>
<evidence type="ECO:0000256" key="2">
    <source>
        <dbReference type="ARBA" id="ARBA00022485"/>
    </source>
</evidence>
<dbReference type="InterPro" id="IPR004017">
    <property type="entry name" value="Cys_rich_dom"/>
</dbReference>
<protein>
    <submittedName>
        <fullName evidence="8">CoB--CoM heterodisulfide reductase iron-sulfur subunit D</fullName>
        <ecNumber evidence="8">1.8.98.1</ecNumber>
    </submittedName>
</protein>
<keyword evidence="4 8" id="KW-0560">Oxidoreductase</keyword>
<evidence type="ECO:0000313" key="8">
    <source>
        <dbReference type="EMBL" id="CAD6490853.1"/>
    </source>
</evidence>
<comment type="caution">
    <text evidence="8">The sequence shown here is derived from an EMBL/GenBank/DDBJ whole genome shotgun (WGS) entry which is preliminary data.</text>
</comment>
<gene>
    <name evidence="8" type="primary">hdrD</name>
    <name evidence="8" type="ORF">DIAAKJNI_00029</name>
</gene>